<dbReference type="PANTHER" id="PTHR23074">
    <property type="entry name" value="AAA DOMAIN-CONTAINING"/>
    <property type="match status" value="1"/>
</dbReference>
<comment type="subcellular location">
    <subcellularLocation>
        <location evidence="1">Cytoplasm</location>
    </subcellularLocation>
</comment>
<evidence type="ECO:0000256" key="5">
    <source>
        <dbReference type="ARBA" id="ARBA00022840"/>
    </source>
</evidence>
<keyword evidence="3" id="KW-0963">Cytoplasm</keyword>
<accession>A0A2A9M6V2</accession>
<evidence type="ECO:0000313" key="9">
    <source>
        <dbReference type="Proteomes" id="UP000224006"/>
    </source>
</evidence>
<dbReference type="InterPro" id="IPR027417">
    <property type="entry name" value="P-loop_NTPase"/>
</dbReference>
<evidence type="ECO:0000256" key="6">
    <source>
        <dbReference type="SAM" id="MobiDB-lite"/>
    </source>
</evidence>
<dbReference type="PANTHER" id="PTHR23074:SF17">
    <property type="entry name" value="FIDGETIN-LIKE PROTEIN 1"/>
    <property type="match status" value="1"/>
</dbReference>
<comment type="caution">
    <text evidence="8">The sequence shown here is derived from an EMBL/GenBank/DDBJ whole genome shotgun (WGS) entry which is preliminary data.</text>
</comment>
<dbReference type="Proteomes" id="UP000224006">
    <property type="component" value="Unassembled WGS sequence"/>
</dbReference>
<dbReference type="Pfam" id="PF00004">
    <property type="entry name" value="AAA"/>
    <property type="match status" value="1"/>
</dbReference>
<organism evidence="8 9">
    <name type="scientific">Besnoitia besnoiti</name>
    <name type="common">Apicomplexan protozoan</name>
    <dbReference type="NCBI Taxonomy" id="94643"/>
    <lineage>
        <taxon>Eukaryota</taxon>
        <taxon>Sar</taxon>
        <taxon>Alveolata</taxon>
        <taxon>Apicomplexa</taxon>
        <taxon>Conoidasida</taxon>
        <taxon>Coccidia</taxon>
        <taxon>Eucoccidiorida</taxon>
        <taxon>Eimeriorina</taxon>
        <taxon>Sarcocystidae</taxon>
        <taxon>Besnoitia</taxon>
    </lineage>
</organism>
<dbReference type="GO" id="GO:0005524">
    <property type="term" value="F:ATP binding"/>
    <property type="evidence" value="ECO:0007669"/>
    <property type="project" value="UniProtKB-KW"/>
</dbReference>
<dbReference type="GO" id="GO:0005737">
    <property type="term" value="C:cytoplasm"/>
    <property type="evidence" value="ECO:0007669"/>
    <property type="project" value="UniProtKB-SubCell"/>
</dbReference>
<feature type="compositionally biased region" description="Low complexity" evidence="6">
    <location>
        <begin position="522"/>
        <end position="531"/>
    </location>
</feature>
<keyword evidence="5" id="KW-0067">ATP-binding</keyword>
<dbReference type="GO" id="GO:0016887">
    <property type="term" value="F:ATP hydrolysis activity"/>
    <property type="evidence" value="ECO:0007669"/>
    <property type="project" value="InterPro"/>
</dbReference>
<dbReference type="InterPro" id="IPR003959">
    <property type="entry name" value="ATPase_AAA_core"/>
</dbReference>
<comment type="similarity">
    <text evidence="2">Belongs to the AAA ATPase family.</text>
</comment>
<dbReference type="Gene3D" id="3.40.50.300">
    <property type="entry name" value="P-loop containing nucleotide triphosphate hydrolases"/>
    <property type="match status" value="1"/>
</dbReference>
<dbReference type="InterPro" id="IPR050304">
    <property type="entry name" value="MT-severing_AAA_ATPase"/>
</dbReference>
<evidence type="ECO:0000256" key="1">
    <source>
        <dbReference type="ARBA" id="ARBA00004496"/>
    </source>
</evidence>
<dbReference type="Gene3D" id="1.10.8.60">
    <property type="match status" value="1"/>
</dbReference>
<dbReference type="FunFam" id="3.40.50.300:FF:001054">
    <property type="entry name" value="ATPase, AAA family, putative"/>
    <property type="match status" value="1"/>
</dbReference>
<evidence type="ECO:0000256" key="4">
    <source>
        <dbReference type="ARBA" id="ARBA00022741"/>
    </source>
</evidence>
<feature type="compositionally biased region" description="Low complexity" evidence="6">
    <location>
        <begin position="256"/>
        <end position="271"/>
    </location>
</feature>
<feature type="domain" description="AAA+ ATPase" evidence="7">
    <location>
        <begin position="706"/>
        <end position="843"/>
    </location>
</feature>
<dbReference type="VEuPathDB" id="ToxoDB:BESB_073500"/>
<dbReference type="EMBL" id="NWUJ01000007">
    <property type="protein sequence ID" value="PFH34198.1"/>
    <property type="molecule type" value="Genomic_DNA"/>
</dbReference>
<dbReference type="KEGG" id="bbes:BESB_073500"/>
<gene>
    <name evidence="8" type="ORF">BESB_073500</name>
</gene>
<keyword evidence="4" id="KW-0547">Nucleotide-binding</keyword>
<feature type="compositionally biased region" description="Low complexity" evidence="6">
    <location>
        <begin position="494"/>
        <end position="514"/>
    </location>
</feature>
<sequence length="954" mass="101906">MTAGATPNPAEAVAAEVGSFSQRASAFLCLLPEAAGQIKYAAFSFDRRFASADRDLSLLSCANERGFEVSGSNQARGRKGGGVCSLRLRIAGESSGVWISSVISDVCRTSWDTVFVVFYACCVPVPVQLVSSLLRRDRASDSSPAQETRERPRRRHQLACLLHASSLLSATCSACSAAPENRTTFSSLSSASAEDAGGRLGFDAGLAVGAGARGSADLAQNVMSFTQFLASCAVRRSGLFQLERESAAASTSPRNASPASAVVPASAGEPGSDSEGEEVDEDARDLLHVLQISEWPASLCVSPVRCAERGREVSRATPAAGLNGAANPLEKKRRLSRPEALSSPGRSPGPGGLCGAPPVCGERLANLILRGVEEGEEADSDAWLAGFEDGAYLKRLVSPVPLAIDRYLVWHPVVPPRASAQEAATEEARARLEEEKEIFESQRGTFRREIESSRHSNQTLQKENARLAAELERLQRQLHLCTQEKEQILREASRAAGSRRSVPSASSSSSLPAGRQEHQKESAASASAPATSGGGFASGRQLLKTRRDRGLLSADDEAALEALEEERRATAAAAAASSFSVSLDVVTQFGAAPARVAWVCYSQKAPKAKARSSDSPASRDAGEGLPPGVDDYEALLAGGDIRPDIIQWVLSMRLARTPRHPGQAPNSAAALSINEIAGLHRVKKLLTDKIINPILRPELHVGLHQAPRGILLFGPPGTGKTTLAKWMAACSGASFFEVTPSSIISKFHGETETLIKALFKVAEADSPSLVFIDEIDSLLGKRREKEDDTGIRMKNQLLQMMDGVSSCSADKVLVVVGATNRPDMLDEAAIRRLSKRVLVPLPDLEARRVLIKSVLDKQSTGGCTLSDQELGDLAARLENWNGSDIRSLCVSASERSYDETVARFGGIQNVPSRDDFRPISYADFLGALEEVRPSCTSEESLKFFDEWAKTHGAL</sequence>
<dbReference type="GeneID" id="40312276"/>
<dbReference type="AlphaFoldDB" id="A0A2A9M6V2"/>
<feature type="region of interest" description="Disordered" evidence="6">
    <location>
        <begin position="491"/>
        <end position="541"/>
    </location>
</feature>
<reference evidence="8 9" key="1">
    <citation type="submission" date="2017-09" db="EMBL/GenBank/DDBJ databases">
        <title>Genome sequencing of Besnoitia besnoiti strain Bb-Ger1.</title>
        <authorList>
            <person name="Schares G."/>
            <person name="Venepally P."/>
            <person name="Lorenzi H.A."/>
        </authorList>
    </citation>
    <scope>NUCLEOTIDE SEQUENCE [LARGE SCALE GENOMIC DNA]</scope>
    <source>
        <strain evidence="8 9">Bb-Ger1</strain>
    </source>
</reference>
<dbReference type="InterPro" id="IPR003593">
    <property type="entry name" value="AAA+_ATPase"/>
</dbReference>
<protein>
    <recommendedName>
        <fullName evidence="7">AAA+ ATPase domain-containing protein</fullName>
    </recommendedName>
</protein>
<proteinExistence type="inferred from homology"/>
<dbReference type="STRING" id="94643.A0A2A9M6V2"/>
<dbReference type="PROSITE" id="PS00674">
    <property type="entry name" value="AAA"/>
    <property type="match status" value="1"/>
</dbReference>
<dbReference type="SUPFAM" id="SSF52540">
    <property type="entry name" value="P-loop containing nucleoside triphosphate hydrolases"/>
    <property type="match status" value="1"/>
</dbReference>
<feature type="region of interest" description="Disordered" evidence="6">
    <location>
        <begin position="421"/>
        <end position="461"/>
    </location>
</feature>
<dbReference type="RefSeq" id="XP_029218207.1">
    <property type="nucleotide sequence ID" value="XM_029365723.1"/>
</dbReference>
<evidence type="ECO:0000259" key="7">
    <source>
        <dbReference type="SMART" id="SM00382"/>
    </source>
</evidence>
<evidence type="ECO:0000256" key="3">
    <source>
        <dbReference type="ARBA" id="ARBA00022490"/>
    </source>
</evidence>
<feature type="region of interest" description="Disordered" evidence="6">
    <location>
        <begin position="248"/>
        <end position="280"/>
    </location>
</feature>
<evidence type="ECO:0000313" key="8">
    <source>
        <dbReference type="EMBL" id="PFH34198.1"/>
    </source>
</evidence>
<name>A0A2A9M6V2_BESBE</name>
<keyword evidence="9" id="KW-1185">Reference proteome</keyword>
<feature type="region of interest" description="Disordered" evidence="6">
    <location>
        <begin position="312"/>
        <end position="355"/>
    </location>
</feature>
<dbReference type="SMART" id="SM00382">
    <property type="entry name" value="AAA"/>
    <property type="match status" value="1"/>
</dbReference>
<evidence type="ECO:0000256" key="2">
    <source>
        <dbReference type="ARBA" id="ARBA00006914"/>
    </source>
</evidence>
<dbReference type="OrthoDB" id="10251136at2759"/>
<feature type="compositionally biased region" description="Basic and acidic residues" evidence="6">
    <location>
        <begin position="426"/>
        <end position="454"/>
    </location>
</feature>
<dbReference type="InterPro" id="IPR003960">
    <property type="entry name" value="ATPase_AAA_CS"/>
</dbReference>